<comment type="caution">
    <text evidence="3">The sequence shown here is derived from an EMBL/GenBank/DDBJ whole genome shotgun (WGS) entry which is preliminary data.</text>
</comment>
<dbReference type="InterPro" id="IPR029441">
    <property type="entry name" value="Cass2"/>
</dbReference>
<dbReference type="Proteomes" id="UP001363010">
    <property type="component" value="Unassembled WGS sequence"/>
</dbReference>
<keyword evidence="4" id="KW-1185">Reference proteome</keyword>
<feature type="domain" description="AraC effector-binding" evidence="2">
    <location>
        <begin position="1"/>
        <end position="149"/>
    </location>
</feature>
<dbReference type="PANTHER" id="PTHR36444">
    <property type="entry name" value="TRANSCRIPTIONAL REGULATOR PROTEIN YOBU-RELATED"/>
    <property type="match status" value="1"/>
</dbReference>
<dbReference type="SUPFAM" id="SSF55136">
    <property type="entry name" value="Probable bacterial effector-binding domain"/>
    <property type="match status" value="1"/>
</dbReference>
<name>A0ABU8W7C4_9BURK</name>
<feature type="region of interest" description="Disordered" evidence="1">
    <location>
        <begin position="1"/>
        <end position="30"/>
    </location>
</feature>
<accession>A0ABU8W7C4</accession>
<gene>
    <name evidence="3" type="ORF">WKW80_24690</name>
</gene>
<reference evidence="3 4" key="1">
    <citation type="submission" date="2024-03" db="EMBL/GenBank/DDBJ databases">
        <title>Novel species of the genus Variovorax.</title>
        <authorList>
            <person name="Liu Q."/>
            <person name="Xin Y.-H."/>
        </authorList>
    </citation>
    <scope>NUCLEOTIDE SEQUENCE [LARGE SCALE GENOMIC DNA]</scope>
    <source>
        <strain evidence="3 4">KACC 18501</strain>
    </source>
</reference>
<dbReference type="PANTHER" id="PTHR36444:SF2">
    <property type="entry name" value="TRANSCRIPTIONAL REGULATOR PROTEIN YOBU-RELATED"/>
    <property type="match status" value="1"/>
</dbReference>
<dbReference type="InterPro" id="IPR010499">
    <property type="entry name" value="AraC_E-bd"/>
</dbReference>
<dbReference type="InterPro" id="IPR011256">
    <property type="entry name" value="Reg_factor_effector_dom_sf"/>
</dbReference>
<organism evidence="3 4">
    <name type="scientific">Variovorax humicola</name>
    <dbReference type="NCBI Taxonomy" id="1769758"/>
    <lineage>
        <taxon>Bacteria</taxon>
        <taxon>Pseudomonadati</taxon>
        <taxon>Pseudomonadota</taxon>
        <taxon>Betaproteobacteria</taxon>
        <taxon>Burkholderiales</taxon>
        <taxon>Comamonadaceae</taxon>
        <taxon>Variovorax</taxon>
    </lineage>
</organism>
<dbReference type="SMART" id="SM00871">
    <property type="entry name" value="AraC_E_bind"/>
    <property type="match status" value="1"/>
</dbReference>
<dbReference type="RefSeq" id="WP_340366217.1">
    <property type="nucleotide sequence ID" value="NZ_JBBKZV010000020.1"/>
</dbReference>
<dbReference type="EMBL" id="JBBKZV010000020">
    <property type="protein sequence ID" value="MEJ8825186.1"/>
    <property type="molecule type" value="Genomic_DNA"/>
</dbReference>
<dbReference type="InterPro" id="IPR053182">
    <property type="entry name" value="YobU-like_regulator"/>
</dbReference>
<sequence length="149" mass="16356">MEPVRKTQAAFAVAGPSVRTTNREESDPATGRIPALWGRFFAENVMGQTPHRDSADLRNFGVYSAYESNAQGAFDVTAGVAVTQGATVNIEAGDYLVFDASGPMPQAVIDAWSRVWQYFEAHPELQRRYRTDFEAYTSPISAAVYIGVE</sequence>
<proteinExistence type="predicted"/>
<evidence type="ECO:0000256" key="1">
    <source>
        <dbReference type="SAM" id="MobiDB-lite"/>
    </source>
</evidence>
<protein>
    <submittedName>
        <fullName evidence="3">GyrI-like domain-containing protein</fullName>
    </submittedName>
</protein>
<dbReference type="Pfam" id="PF14526">
    <property type="entry name" value="Cass2"/>
    <property type="match status" value="1"/>
</dbReference>
<evidence type="ECO:0000259" key="2">
    <source>
        <dbReference type="SMART" id="SM00871"/>
    </source>
</evidence>
<evidence type="ECO:0000313" key="4">
    <source>
        <dbReference type="Proteomes" id="UP001363010"/>
    </source>
</evidence>
<dbReference type="Gene3D" id="3.20.80.10">
    <property type="entry name" value="Regulatory factor, effector binding domain"/>
    <property type="match status" value="1"/>
</dbReference>
<evidence type="ECO:0000313" key="3">
    <source>
        <dbReference type="EMBL" id="MEJ8825186.1"/>
    </source>
</evidence>